<keyword evidence="3" id="KW-1185">Reference proteome</keyword>
<feature type="region of interest" description="Disordered" evidence="1">
    <location>
        <begin position="1"/>
        <end position="36"/>
    </location>
</feature>
<protein>
    <submittedName>
        <fullName evidence="2">Uncharacterized protein</fullName>
    </submittedName>
</protein>
<sequence>MMGFCCSPSETGRDDCRRQKRLRQSDTGQERREPSRFQLQLPSLGSLIFSHQKLPVSEEPLLLQLCKGHFGSGSHLW</sequence>
<evidence type="ECO:0000313" key="2">
    <source>
        <dbReference type="EMBL" id="OTG08966.1"/>
    </source>
</evidence>
<dbReference type="InParanoid" id="A0A251TEF5"/>
<accession>A0A251TEF5</accession>
<evidence type="ECO:0000313" key="3">
    <source>
        <dbReference type="Proteomes" id="UP000215914"/>
    </source>
</evidence>
<dbReference type="EMBL" id="CM007900">
    <property type="protein sequence ID" value="OTG08966.1"/>
    <property type="molecule type" value="Genomic_DNA"/>
</dbReference>
<proteinExistence type="predicted"/>
<evidence type="ECO:0000256" key="1">
    <source>
        <dbReference type="SAM" id="MobiDB-lite"/>
    </source>
</evidence>
<gene>
    <name evidence="2" type="ORF">HannXRQ_Chr11g0347581</name>
</gene>
<reference evidence="3" key="1">
    <citation type="journal article" date="2017" name="Nature">
        <title>The sunflower genome provides insights into oil metabolism, flowering and Asterid evolution.</title>
        <authorList>
            <person name="Badouin H."/>
            <person name="Gouzy J."/>
            <person name="Grassa C.J."/>
            <person name="Murat F."/>
            <person name="Staton S.E."/>
            <person name="Cottret L."/>
            <person name="Lelandais-Briere C."/>
            <person name="Owens G.L."/>
            <person name="Carrere S."/>
            <person name="Mayjonade B."/>
            <person name="Legrand L."/>
            <person name="Gill N."/>
            <person name="Kane N.C."/>
            <person name="Bowers J.E."/>
            <person name="Hubner S."/>
            <person name="Bellec A."/>
            <person name="Berard A."/>
            <person name="Berges H."/>
            <person name="Blanchet N."/>
            <person name="Boniface M.C."/>
            <person name="Brunel D."/>
            <person name="Catrice O."/>
            <person name="Chaidir N."/>
            <person name="Claudel C."/>
            <person name="Donnadieu C."/>
            <person name="Faraut T."/>
            <person name="Fievet G."/>
            <person name="Helmstetter N."/>
            <person name="King M."/>
            <person name="Knapp S.J."/>
            <person name="Lai Z."/>
            <person name="Le Paslier M.C."/>
            <person name="Lippi Y."/>
            <person name="Lorenzon L."/>
            <person name="Mandel J.R."/>
            <person name="Marage G."/>
            <person name="Marchand G."/>
            <person name="Marquand E."/>
            <person name="Bret-Mestries E."/>
            <person name="Morien E."/>
            <person name="Nambeesan S."/>
            <person name="Nguyen T."/>
            <person name="Pegot-Espagnet P."/>
            <person name="Pouilly N."/>
            <person name="Raftis F."/>
            <person name="Sallet E."/>
            <person name="Schiex T."/>
            <person name="Thomas J."/>
            <person name="Vandecasteele C."/>
            <person name="Vares D."/>
            <person name="Vear F."/>
            <person name="Vautrin S."/>
            <person name="Crespi M."/>
            <person name="Mangin B."/>
            <person name="Burke J.M."/>
            <person name="Salse J."/>
            <person name="Munos S."/>
            <person name="Vincourt P."/>
            <person name="Rieseberg L.H."/>
            <person name="Langlade N.B."/>
        </authorList>
    </citation>
    <scope>NUCLEOTIDE SEQUENCE [LARGE SCALE GENOMIC DNA]</scope>
    <source>
        <strain evidence="3">cv. SF193</strain>
    </source>
</reference>
<dbReference type="AlphaFoldDB" id="A0A251TEF5"/>
<organism evidence="2 3">
    <name type="scientific">Helianthus annuus</name>
    <name type="common">Common sunflower</name>
    <dbReference type="NCBI Taxonomy" id="4232"/>
    <lineage>
        <taxon>Eukaryota</taxon>
        <taxon>Viridiplantae</taxon>
        <taxon>Streptophyta</taxon>
        <taxon>Embryophyta</taxon>
        <taxon>Tracheophyta</taxon>
        <taxon>Spermatophyta</taxon>
        <taxon>Magnoliopsida</taxon>
        <taxon>eudicotyledons</taxon>
        <taxon>Gunneridae</taxon>
        <taxon>Pentapetalae</taxon>
        <taxon>asterids</taxon>
        <taxon>campanulids</taxon>
        <taxon>Asterales</taxon>
        <taxon>Asteraceae</taxon>
        <taxon>Asteroideae</taxon>
        <taxon>Heliantheae alliance</taxon>
        <taxon>Heliantheae</taxon>
        <taxon>Helianthus</taxon>
    </lineage>
</organism>
<name>A0A251TEF5_HELAN</name>
<dbReference type="Proteomes" id="UP000215914">
    <property type="component" value="Chromosome 11"/>
</dbReference>